<protein>
    <submittedName>
        <fullName evidence="1">Uncharacterized protein</fullName>
    </submittedName>
</protein>
<evidence type="ECO:0000313" key="2">
    <source>
        <dbReference type="Proteomes" id="UP000287394"/>
    </source>
</evidence>
<keyword evidence="2" id="KW-1185">Reference proteome</keyword>
<dbReference type="Proteomes" id="UP000287394">
    <property type="component" value="Chromosome"/>
</dbReference>
<accession>A0A402CZB6</accession>
<sequence length="420" mass="46472">MNPPPIPIAAYSAVSAAIVAFIALWVNCFVTLKNQKDTHFYEALKRFGDKDSEVLRASAAGLLAQMGSERDWLRARRPYWEIAFNQLLVGTRIERNDVVLSSVISSLKALVRYRRRVAFENIFSVHIDLQKDLVDKLARHYASMTYGLGDETPGDNREDVWSDWLSEAASVTHLKSQELPRLTRAFPDVFKHSHRDATQFYRAIHDDHLASAKIDAINALADAACRLRWNRNLLEDTIKHFAGKDLDLKSAFLPRANFAKQNLQGVDFSCALVDGSRFDGADLSRAKFSNASLSGCSFQSANLQSTDLTSAVLQDADLQAADLSGAKIVDATLKNADMTDALLDRIHVAGTHWWEATCSDAPSHGKPGNEKRVWSALYHASGKCLPHEAARLNSSVKAFVETMRSEGSVKAETKPGVKEG</sequence>
<proteinExistence type="predicted"/>
<gene>
    <name evidence="1" type="ORF">CCAX7_15200</name>
</gene>
<dbReference type="RefSeq" id="WP_119322646.1">
    <property type="nucleotide sequence ID" value="NZ_AP025739.1"/>
</dbReference>
<dbReference type="KEGG" id="ccot:CCAX7_15200"/>
<organism evidence="1 2">
    <name type="scientific">Capsulimonas corticalis</name>
    <dbReference type="NCBI Taxonomy" id="2219043"/>
    <lineage>
        <taxon>Bacteria</taxon>
        <taxon>Bacillati</taxon>
        <taxon>Armatimonadota</taxon>
        <taxon>Armatimonadia</taxon>
        <taxon>Capsulimonadales</taxon>
        <taxon>Capsulimonadaceae</taxon>
        <taxon>Capsulimonas</taxon>
    </lineage>
</organism>
<dbReference type="PANTHER" id="PTHR14136:SF17">
    <property type="entry name" value="BTB_POZ DOMAIN-CONTAINING PROTEIN KCTD9"/>
    <property type="match status" value="1"/>
</dbReference>
<dbReference type="EMBL" id="AP025739">
    <property type="protein sequence ID" value="BDI29469.1"/>
    <property type="molecule type" value="Genomic_DNA"/>
</dbReference>
<evidence type="ECO:0000313" key="1">
    <source>
        <dbReference type="EMBL" id="BDI29469.1"/>
    </source>
</evidence>
<reference evidence="1 2" key="1">
    <citation type="journal article" date="2019" name="Int. J. Syst. Evol. Microbiol.">
        <title>Capsulimonas corticalis gen. nov., sp. nov., an aerobic capsulated bacterium, of a novel bacterial order, Capsulimonadales ord. nov., of the class Armatimonadia of the phylum Armatimonadetes.</title>
        <authorList>
            <person name="Li J."/>
            <person name="Kudo C."/>
            <person name="Tonouchi A."/>
        </authorList>
    </citation>
    <scope>NUCLEOTIDE SEQUENCE [LARGE SCALE GENOMIC DNA]</scope>
    <source>
        <strain evidence="1 2">AX-7</strain>
    </source>
</reference>
<dbReference type="InterPro" id="IPR001646">
    <property type="entry name" value="5peptide_repeat"/>
</dbReference>
<dbReference type="SUPFAM" id="SSF141571">
    <property type="entry name" value="Pentapeptide repeat-like"/>
    <property type="match status" value="1"/>
</dbReference>
<dbReference type="Pfam" id="PF00805">
    <property type="entry name" value="Pentapeptide"/>
    <property type="match status" value="1"/>
</dbReference>
<dbReference type="OrthoDB" id="528527at2"/>
<dbReference type="InterPro" id="IPR051082">
    <property type="entry name" value="Pentapeptide-BTB/POZ_domain"/>
</dbReference>
<dbReference type="AlphaFoldDB" id="A0A402CZB6"/>
<dbReference type="PANTHER" id="PTHR14136">
    <property type="entry name" value="BTB_POZ DOMAIN-CONTAINING PROTEIN KCTD9"/>
    <property type="match status" value="1"/>
</dbReference>
<name>A0A402CZB6_9BACT</name>
<dbReference type="Gene3D" id="2.160.20.80">
    <property type="entry name" value="E3 ubiquitin-protein ligase SopA"/>
    <property type="match status" value="1"/>
</dbReference>